<dbReference type="Gene3D" id="3.60.21.10">
    <property type="match status" value="1"/>
</dbReference>
<dbReference type="GO" id="GO:0006685">
    <property type="term" value="P:sphingomyelin catabolic process"/>
    <property type="evidence" value="ECO:0007669"/>
    <property type="project" value="UniProtKB-UniRule"/>
</dbReference>
<evidence type="ECO:0000313" key="17">
    <source>
        <dbReference type="EMBL" id="RWS23735.1"/>
    </source>
</evidence>
<dbReference type="InterPro" id="IPR008139">
    <property type="entry name" value="SaposinB_dom"/>
</dbReference>
<gene>
    <name evidence="17" type="ORF">B4U80_05278</name>
</gene>
<evidence type="ECO:0000256" key="11">
    <source>
        <dbReference type="ARBA" id="ARBA00047268"/>
    </source>
</evidence>
<dbReference type="STRING" id="299467.A0A443S8K2"/>
<keyword evidence="10 12" id="KW-0326">Glycosidase</keyword>
<feature type="chain" id="PRO_5018986897" description="Sphingomyelin phosphodiesterase" evidence="15">
    <location>
        <begin position="22"/>
        <end position="565"/>
    </location>
</feature>
<reference evidence="17 18" key="1">
    <citation type="journal article" date="2018" name="Gigascience">
        <title>Genomes of trombidid mites reveal novel predicted allergens and laterally-transferred genes associated with secondary metabolism.</title>
        <authorList>
            <person name="Dong X."/>
            <person name="Chaisiri K."/>
            <person name="Xia D."/>
            <person name="Armstrong S.D."/>
            <person name="Fang Y."/>
            <person name="Donnelly M.J."/>
            <person name="Kadowaki T."/>
            <person name="McGarry J.W."/>
            <person name="Darby A.C."/>
            <person name="Makepeace B.L."/>
        </authorList>
    </citation>
    <scope>NUCLEOTIDE SEQUENCE [LARGE SCALE GENOMIC DNA]</scope>
    <source>
        <strain evidence="17">UoL-UT</strain>
    </source>
</reference>
<feature type="disulfide bond" evidence="14">
    <location>
        <begin position="52"/>
        <end position="125"/>
    </location>
</feature>
<dbReference type="GO" id="GO:0016798">
    <property type="term" value="F:hydrolase activity, acting on glycosyl bonds"/>
    <property type="evidence" value="ECO:0007669"/>
    <property type="project" value="UniProtKB-KW"/>
</dbReference>
<feature type="signal peptide" evidence="15">
    <location>
        <begin position="1"/>
        <end position="21"/>
    </location>
</feature>
<dbReference type="AlphaFoldDB" id="A0A443S8K2"/>
<feature type="disulfide bond" evidence="14">
    <location>
        <begin position="342"/>
        <end position="389"/>
    </location>
</feature>
<comment type="caution">
    <text evidence="17">The sequence shown here is derived from an EMBL/GenBank/DDBJ whole genome shotgun (WGS) entry which is preliminary data.</text>
</comment>
<evidence type="ECO:0000256" key="3">
    <source>
        <dbReference type="ARBA" id="ARBA00022525"/>
    </source>
</evidence>
<evidence type="ECO:0000256" key="2">
    <source>
        <dbReference type="ARBA" id="ARBA00008234"/>
    </source>
</evidence>
<evidence type="ECO:0000256" key="4">
    <source>
        <dbReference type="ARBA" id="ARBA00022723"/>
    </source>
</evidence>
<evidence type="ECO:0000256" key="15">
    <source>
        <dbReference type="SAM" id="SignalP"/>
    </source>
</evidence>
<dbReference type="EMBL" id="NCKV01005962">
    <property type="protein sequence ID" value="RWS23735.1"/>
    <property type="molecule type" value="Genomic_DNA"/>
</dbReference>
<feature type="disulfide bond" evidence="14">
    <location>
        <begin position="178"/>
        <end position="183"/>
    </location>
</feature>
<evidence type="ECO:0000256" key="12">
    <source>
        <dbReference type="PIRNR" id="PIRNR000948"/>
    </source>
</evidence>
<dbReference type="Pfam" id="PF19272">
    <property type="entry name" value="ASMase_C"/>
    <property type="match status" value="1"/>
</dbReference>
<feature type="disulfide bond" evidence="14">
    <location>
        <begin position="184"/>
        <end position="204"/>
    </location>
</feature>
<dbReference type="GO" id="GO:0046872">
    <property type="term" value="F:metal ion binding"/>
    <property type="evidence" value="ECO:0007669"/>
    <property type="project" value="UniProtKB-KW"/>
</dbReference>
<dbReference type="Proteomes" id="UP000288716">
    <property type="component" value="Unassembled WGS sequence"/>
</dbReference>
<dbReference type="GO" id="GO:0004767">
    <property type="term" value="F:sphingomyelin phosphodiesterase activity"/>
    <property type="evidence" value="ECO:0007669"/>
    <property type="project" value="UniProtKB-UniRule"/>
</dbReference>
<dbReference type="PIRSF" id="PIRSF000948">
    <property type="entry name" value="Sphingomy_PDE"/>
    <property type="match status" value="1"/>
</dbReference>
<comment type="cofactor">
    <cofactor evidence="13">
        <name>Zn(2+)</name>
        <dbReference type="ChEBI" id="CHEBI:29105"/>
    </cofactor>
    <text evidence="13">Binds 2 Zn(2+) ions per subunit.</text>
</comment>
<feature type="domain" description="Saposin B-type" evidence="16">
    <location>
        <begin position="48"/>
        <end position="129"/>
    </location>
</feature>
<name>A0A443S8K2_9ACAR</name>
<evidence type="ECO:0000256" key="6">
    <source>
        <dbReference type="ARBA" id="ARBA00022801"/>
    </source>
</evidence>
<dbReference type="InterPro" id="IPR004843">
    <property type="entry name" value="Calcineurin-like_PHP"/>
</dbReference>
<comment type="subcellular location">
    <subcellularLocation>
        <location evidence="1">Secreted</location>
    </subcellularLocation>
</comment>
<feature type="disulfide bond" evidence="14">
    <location>
        <begin position="80"/>
        <end position="91"/>
    </location>
</feature>
<dbReference type="SUPFAM" id="SSF56300">
    <property type="entry name" value="Metallo-dependent phosphatases"/>
    <property type="match status" value="1"/>
</dbReference>
<keyword evidence="18" id="KW-1185">Reference proteome</keyword>
<proteinExistence type="inferred from homology"/>
<evidence type="ECO:0000256" key="1">
    <source>
        <dbReference type="ARBA" id="ARBA00004613"/>
    </source>
</evidence>
<evidence type="ECO:0000313" key="18">
    <source>
        <dbReference type="Proteomes" id="UP000288716"/>
    </source>
</evidence>
<dbReference type="InterPro" id="IPR045473">
    <property type="entry name" value="ASM_C"/>
</dbReference>
<evidence type="ECO:0000256" key="7">
    <source>
        <dbReference type="ARBA" id="ARBA00022833"/>
    </source>
</evidence>
<keyword evidence="6 12" id="KW-0378">Hydrolase</keyword>
<dbReference type="Pfam" id="PF00149">
    <property type="entry name" value="Metallophos"/>
    <property type="match status" value="1"/>
</dbReference>
<feature type="binding site" evidence="13">
    <location>
        <position position="163"/>
    </location>
    <ligand>
        <name>Zn(2+)</name>
        <dbReference type="ChEBI" id="CHEBI:29105"/>
        <label>1</label>
    </ligand>
</feature>
<feature type="binding site" evidence="13">
    <location>
        <position position="234"/>
    </location>
    <ligand>
        <name>Zn(2+)</name>
        <dbReference type="ChEBI" id="CHEBI:29105"/>
        <label>2</label>
    </ligand>
</feature>
<dbReference type="InterPro" id="IPR029052">
    <property type="entry name" value="Metallo-depent_PP-like"/>
</dbReference>
<dbReference type="EC" id="3.1.4.12" evidence="12"/>
<feature type="disulfide bond" evidence="14">
    <location>
        <begin position="540"/>
        <end position="544"/>
    </location>
</feature>
<comment type="function">
    <text evidence="12">Converts sphingomyelin to ceramide.</text>
</comment>
<accession>A0A443S8K2</accession>
<protein>
    <recommendedName>
        <fullName evidence="12">Sphingomyelin phosphodiesterase</fullName>
        <ecNumber evidence="12">3.1.4.12</ecNumber>
    </recommendedName>
</protein>
<keyword evidence="3" id="KW-0964">Secreted</keyword>
<organism evidence="17 18">
    <name type="scientific">Leptotrombidium deliense</name>
    <dbReference type="NCBI Taxonomy" id="299467"/>
    <lineage>
        <taxon>Eukaryota</taxon>
        <taxon>Metazoa</taxon>
        <taxon>Ecdysozoa</taxon>
        <taxon>Arthropoda</taxon>
        <taxon>Chelicerata</taxon>
        <taxon>Arachnida</taxon>
        <taxon>Acari</taxon>
        <taxon>Acariformes</taxon>
        <taxon>Trombidiformes</taxon>
        <taxon>Prostigmata</taxon>
        <taxon>Anystina</taxon>
        <taxon>Parasitengona</taxon>
        <taxon>Trombiculoidea</taxon>
        <taxon>Trombiculidae</taxon>
        <taxon>Leptotrombidium</taxon>
    </lineage>
</organism>
<evidence type="ECO:0000259" key="16">
    <source>
        <dbReference type="PROSITE" id="PS50015"/>
    </source>
</evidence>
<evidence type="ECO:0000256" key="14">
    <source>
        <dbReference type="PIRSR" id="PIRSR000948-2"/>
    </source>
</evidence>
<keyword evidence="8 14" id="KW-1015">Disulfide bond</keyword>
<dbReference type="InterPro" id="IPR041805">
    <property type="entry name" value="ASMase/PPN1_MPP"/>
</dbReference>
<feature type="binding site" evidence="13">
    <location>
        <position position="165"/>
    </location>
    <ligand>
        <name>Zn(2+)</name>
        <dbReference type="ChEBI" id="CHEBI:29105"/>
        <label>1</label>
    </ligand>
</feature>
<evidence type="ECO:0000256" key="13">
    <source>
        <dbReference type="PIRSR" id="PIRSR000948-1"/>
    </source>
</evidence>
<feature type="binding site" evidence="13">
    <location>
        <position position="417"/>
    </location>
    <ligand>
        <name>Zn(2+)</name>
        <dbReference type="ChEBI" id="CHEBI:29105"/>
        <label>1</label>
    </ligand>
</feature>
<keyword evidence="5 15" id="KW-0732">Signal</keyword>
<sequence>MKLHLLFTLCWLILIIHLVNCKKDDFLSSFDLFYKFTKNLDQKQPKDVGLICTACRISISTLKSYSKNEKKFMRAVSNVCILLKLGTKTNCKGYANLFVPHVAYILRNSNLTTNEMCGVLIGKKCSKTAPSVYETWTVELPEPKKQVNFTGDMSALQILHLTDLHYDPLYKEGSLTSCDEKLCCRESSVNGKGKAGYWGHPPNCDAPLHLLENLVQHINTTHAEDFDLLFWTGDNSPHDSWMTTVDSIMETSTTITDLLKKYLSKNKVVFPILGNHEGMPTNLFSVSNDTKFHTKLIYEKLAEQWSEWLVTNEAINTFKFGGYYAKKFGTNFKVIALNTNICDRTNFWNLYAPIDPYNQLHWMVNELQKSEENGENVYVVAHIAPDPSCTPIWFHNYLRITERFRNTIKGFFYGHTHRDEFKVYYSRENETLHVGYIGPSVTNYNPGYRFYSLTKDVGISSGSVENMHSYYLNLTEANEKGKQEQLNWRKLYDAKRDYGLKSLSPQEWDLFYKRLLANDTLTQMYYANVIRHSNAFPKFCNDTCKHGIFGLHFGFSFVNITPYFD</sequence>
<dbReference type="InterPro" id="IPR011160">
    <property type="entry name" value="Sphingomy_PDE"/>
</dbReference>
<dbReference type="InterPro" id="IPR011001">
    <property type="entry name" value="Saposin-like"/>
</dbReference>
<dbReference type="VEuPathDB" id="VectorBase:LDEU008305"/>
<dbReference type="PANTHER" id="PTHR10340:SF34">
    <property type="entry name" value="SPHINGOMYELIN PHOSPHODIESTERASE"/>
    <property type="match status" value="1"/>
</dbReference>
<dbReference type="PROSITE" id="PS50015">
    <property type="entry name" value="SAP_B"/>
    <property type="match status" value="1"/>
</dbReference>
<evidence type="ECO:0000256" key="5">
    <source>
        <dbReference type="ARBA" id="ARBA00022729"/>
    </source>
</evidence>
<comment type="catalytic activity">
    <reaction evidence="11">
        <text>a sphingomyelin + H2O = phosphocholine + an N-acylsphing-4-enine + H(+)</text>
        <dbReference type="Rhea" id="RHEA:19253"/>
        <dbReference type="ChEBI" id="CHEBI:15377"/>
        <dbReference type="ChEBI" id="CHEBI:15378"/>
        <dbReference type="ChEBI" id="CHEBI:17636"/>
        <dbReference type="ChEBI" id="CHEBI:52639"/>
        <dbReference type="ChEBI" id="CHEBI:295975"/>
        <dbReference type="EC" id="3.1.4.12"/>
    </reaction>
    <physiologicalReaction direction="left-to-right" evidence="11">
        <dbReference type="Rhea" id="RHEA:19254"/>
    </physiologicalReaction>
</comment>
<feature type="binding site" evidence="13">
    <location>
        <position position="275"/>
    </location>
    <ligand>
        <name>Zn(2+)</name>
        <dbReference type="ChEBI" id="CHEBI:29105"/>
        <label>2</label>
    </ligand>
</feature>
<feature type="disulfide bond" evidence="14">
    <location>
        <begin position="55"/>
        <end position="117"/>
    </location>
</feature>
<comment type="similarity">
    <text evidence="2 12">Belongs to the acid sphingomyelinase family.</text>
</comment>
<keyword evidence="7 13" id="KW-0862">Zinc</keyword>
<dbReference type="GO" id="GO:0016020">
    <property type="term" value="C:membrane"/>
    <property type="evidence" value="ECO:0007669"/>
    <property type="project" value="GOC"/>
</dbReference>
<feature type="binding site" evidence="13">
    <location>
        <position position="415"/>
    </location>
    <ligand>
        <name>Zn(2+)</name>
        <dbReference type="ChEBI" id="CHEBI:29105"/>
        <label>2</label>
    </ligand>
</feature>
<dbReference type="GO" id="GO:0005615">
    <property type="term" value="C:extracellular space"/>
    <property type="evidence" value="ECO:0007669"/>
    <property type="project" value="TreeGrafter"/>
</dbReference>
<feature type="binding site" evidence="13">
    <location>
        <position position="382"/>
    </location>
    <ligand>
        <name>Zn(2+)</name>
        <dbReference type="ChEBI" id="CHEBI:29105"/>
        <label>2</label>
    </ligand>
</feature>
<dbReference type="GO" id="GO:0046513">
    <property type="term" value="P:ceramide biosynthetic process"/>
    <property type="evidence" value="ECO:0007669"/>
    <property type="project" value="UniProtKB-ARBA"/>
</dbReference>
<dbReference type="SUPFAM" id="SSF47862">
    <property type="entry name" value="Saposin"/>
    <property type="match status" value="1"/>
</dbReference>
<dbReference type="OrthoDB" id="6509770at2759"/>
<dbReference type="CDD" id="cd00842">
    <property type="entry name" value="MPP_ASMase"/>
    <property type="match status" value="1"/>
</dbReference>
<keyword evidence="9" id="KW-0325">Glycoprotein</keyword>
<feature type="binding site" evidence="13">
    <location>
        <position position="234"/>
    </location>
    <ligand>
        <name>Zn(2+)</name>
        <dbReference type="ChEBI" id="CHEBI:29105"/>
        <label>1</label>
    </ligand>
</feature>
<dbReference type="PANTHER" id="PTHR10340">
    <property type="entry name" value="SPHINGOMYELIN PHOSPHODIESTERASE"/>
    <property type="match status" value="1"/>
</dbReference>
<keyword evidence="4 13" id="KW-0479">Metal-binding</keyword>
<evidence type="ECO:0000256" key="10">
    <source>
        <dbReference type="ARBA" id="ARBA00023295"/>
    </source>
</evidence>
<evidence type="ECO:0000256" key="8">
    <source>
        <dbReference type="ARBA" id="ARBA00023157"/>
    </source>
</evidence>
<evidence type="ECO:0000256" key="9">
    <source>
        <dbReference type="ARBA" id="ARBA00023180"/>
    </source>
</evidence>